<evidence type="ECO:0000256" key="1">
    <source>
        <dbReference type="SAM" id="MobiDB-lite"/>
    </source>
</evidence>
<organism evidence="2 3">
    <name type="scientific">Pseudocercospora eumusae</name>
    <dbReference type="NCBI Taxonomy" id="321146"/>
    <lineage>
        <taxon>Eukaryota</taxon>
        <taxon>Fungi</taxon>
        <taxon>Dikarya</taxon>
        <taxon>Ascomycota</taxon>
        <taxon>Pezizomycotina</taxon>
        <taxon>Dothideomycetes</taxon>
        <taxon>Dothideomycetidae</taxon>
        <taxon>Mycosphaerellales</taxon>
        <taxon>Mycosphaerellaceae</taxon>
        <taxon>Pseudocercospora</taxon>
    </lineage>
</organism>
<reference evidence="2 3" key="1">
    <citation type="submission" date="2015-07" db="EMBL/GenBank/DDBJ databases">
        <title>Comparative genomics of the Sigatoka disease complex on banana suggests a link between parallel evolutionary changes in Pseudocercospora fijiensis and Pseudocercospora eumusae and increased virulence on the banana host.</title>
        <authorList>
            <person name="Chang T.-C."/>
            <person name="Salvucci A."/>
            <person name="Crous P.W."/>
            <person name="Stergiopoulos I."/>
        </authorList>
    </citation>
    <scope>NUCLEOTIDE SEQUENCE [LARGE SCALE GENOMIC DNA]</scope>
    <source>
        <strain evidence="2 3">CBS 114824</strain>
    </source>
</reference>
<keyword evidence="3" id="KW-1185">Reference proteome</keyword>
<evidence type="ECO:0000313" key="2">
    <source>
        <dbReference type="EMBL" id="KXS98384.1"/>
    </source>
</evidence>
<name>A0A139H7H9_9PEZI</name>
<accession>A0A139H7H9</accession>
<dbReference type="Proteomes" id="UP000070133">
    <property type="component" value="Unassembled WGS sequence"/>
</dbReference>
<evidence type="ECO:0000313" key="3">
    <source>
        <dbReference type="Proteomes" id="UP000070133"/>
    </source>
</evidence>
<dbReference type="OrthoDB" id="3641053at2759"/>
<gene>
    <name evidence="2" type="ORF">AC578_4646</name>
</gene>
<proteinExistence type="predicted"/>
<dbReference type="AlphaFoldDB" id="A0A139H7H9"/>
<protein>
    <submittedName>
        <fullName evidence="2">Uncharacterized protein</fullName>
    </submittedName>
</protein>
<comment type="caution">
    <text evidence="2">The sequence shown here is derived from an EMBL/GenBank/DDBJ whole genome shotgun (WGS) entry which is preliminary data.</text>
</comment>
<feature type="region of interest" description="Disordered" evidence="1">
    <location>
        <begin position="1"/>
        <end position="22"/>
    </location>
</feature>
<dbReference type="EMBL" id="LFZN01000115">
    <property type="protein sequence ID" value="KXS98384.1"/>
    <property type="molecule type" value="Genomic_DNA"/>
</dbReference>
<sequence length="227" mass="25889">MSLTPLPRMMGPADAAEPSADPDDIFYQLDQELEYLEREIDQYLQGNIERQPFPHRQLQALLQLKQFPALFRPAYNELLSLLPVKISLRSRSMDFRVPMTSAVDLPSTSYARFRCIYAGPATSSPQCETWTFIPYVQDTYLRGLARVLGASANTNLTGHELEAELAVGFKQMFCSGHDDRLKDDQAGAFAVACRPVIDRWRDREQLWRNVGKLQCQQTRTQQSSNRA</sequence>